<dbReference type="Gene3D" id="3.30.450.20">
    <property type="entry name" value="PAS domain"/>
    <property type="match status" value="1"/>
</dbReference>
<name>A0A4U8QAM3_9FIRM</name>
<feature type="modified residue" description="4-aspartylphosphate" evidence="3">
    <location>
        <position position="57"/>
    </location>
</feature>
<proteinExistence type="predicted"/>
<evidence type="ECO:0000313" key="7">
    <source>
        <dbReference type="EMBL" id="TLD02051.1"/>
    </source>
</evidence>
<feature type="domain" description="HD-GYP" evidence="6">
    <location>
        <begin position="144"/>
        <end position="352"/>
    </location>
</feature>
<evidence type="ECO:0000313" key="8">
    <source>
        <dbReference type="Proteomes" id="UP000306509"/>
    </source>
</evidence>
<dbReference type="PANTHER" id="PTHR45228">
    <property type="entry name" value="CYCLIC DI-GMP PHOSPHODIESTERASE TM_0186-RELATED"/>
    <property type="match status" value="1"/>
</dbReference>
<dbReference type="Gene3D" id="3.30.70.270">
    <property type="match status" value="1"/>
</dbReference>
<evidence type="ECO:0000256" key="2">
    <source>
        <dbReference type="ARBA" id="ARBA00024867"/>
    </source>
</evidence>
<dbReference type="PROSITE" id="PS50887">
    <property type="entry name" value="GGDEF"/>
    <property type="match status" value="1"/>
</dbReference>
<evidence type="ECO:0000259" key="6">
    <source>
        <dbReference type="PROSITE" id="PS51832"/>
    </source>
</evidence>
<evidence type="ECO:0000256" key="1">
    <source>
        <dbReference type="ARBA" id="ARBA00018672"/>
    </source>
</evidence>
<keyword evidence="3" id="KW-0597">Phosphoprotein</keyword>
<dbReference type="CDD" id="cd00077">
    <property type="entry name" value="HDc"/>
    <property type="match status" value="1"/>
</dbReference>
<dbReference type="InterPro" id="IPR003607">
    <property type="entry name" value="HD/PDEase_dom"/>
</dbReference>
<dbReference type="GO" id="GO:0016787">
    <property type="term" value="F:hydrolase activity"/>
    <property type="evidence" value="ECO:0007669"/>
    <property type="project" value="UniProtKB-KW"/>
</dbReference>
<dbReference type="InterPro" id="IPR001789">
    <property type="entry name" value="Sig_transdc_resp-reg_receiver"/>
</dbReference>
<dbReference type="InterPro" id="IPR000160">
    <property type="entry name" value="GGDEF_dom"/>
</dbReference>
<gene>
    <name evidence="7" type="primary">rpfG_1</name>
    <name evidence="7" type="ORF">DSM106044_01088</name>
</gene>
<dbReference type="InterPro" id="IPR037522">
    <property type="entry name" value="HD_GYP_dom"/>
</dbReference>
<dbReference type="PROSITE" id="PS50110">
    <property type="entry name" value="RESPONSE_REGULATORY"/>
    <property type="match status" value="1"/>
</dbReference>
<dbReference type="Pfam" id="PF00072">
    <property type="entry name" value="Response_reg"/>
    <property type="match status" value="1"/>
</dbReference>
<dbReference type="Gene3D" id="3.40.50.2300">
    <property type="match status" value="1"/>
</dbReference>
<evidence type="ECO:0000256" key="3">
    <source>
        <dbReference type="PROSITE-ProRule" id="PRU00169"/>
    </source>
</evidence>
<sequence length="709" mass="81733">MEQKRRTILIVDDMELNRAILNEMFYQNYNVLEACDGEQALQLISQKKHEIDIILLDIVMPVIDGFGVLESLQRQNLMERLPVVMITAENSESVMKKGYAMGVTDIITKPFNPDIVRRRVKNVLALYSRQESLEELVEQQTQALRNQTRQLLDALSSIIEFKNMESGQHILRIRIITKFLLQKLSKKFPGYDLTAKQIDTISEAAAMHDIGKIAISNSILNKPGKLTAEEFEIMKTHTVKGCEVARKLKYIQNQDFMGYCLDICRHHHERWDGKGYPDGLKEDEISIWAQVVSLADVYDALTSERVYKRAYSHQEALYMIQNGECGIFNPRLLKCFMENADEMYQYLLNLTDENASTFGYEDENEQKTTANMTNISDRTLQLLELEREKYRIITELSGDIVFDYDTQRDLLSFSEKFREVFGRNIIIEDARHWMQNSGFLYEQDKSKFIKHLMILTSQNVTCKVQVRLMVTQATYEWFDVYVHSIWNQETGECLTLMGKMVNVDQRYKELEQWKKVANTDALTGLYNRKALEEKISEVLVNEHSQQSALCFIDLDDFKQVNDGYGHPYGDELLIEIARQLKGCVRSTDITGRIGGDEFIVLLRNIKSVRDMMEKASQLCHTLGKGFKGYNYSVSIGIAVFPEAGKTYEELLSRADQALYCSKNAGKDQYVIYGDDTAEMPFRSLLSEVDSFVQTENELAKILNNAGMEK</sequence>
<dbReference type="InterPro" id="IPR052020">
    <property type="entry name" value="Cyclic_di-GMP/3'3'-cGAMP_PDE"/>
</dbReference>
<protein>
    <recommendedName>
        <fullName evidence="1">Stage 0 sporulation protein A homolog</fullName>
    </recommendedName>
</protein>
<dbReference type="InterPro" id="IPR043128">
    <property type="entry name" value="Rev_trsase/Diguanyl_cyclase"/>
</dbReference>
<dbReference type="RefSeq" id="WP_138001966.1">
    <property type="nucleotide sequence ID" value="NZ_QGQD01000023.1"/>
</dbReference>
<dbReference type="EMBL" id="QGQD01000023">
    <property type="protein sequence ID" value="TLD02051.1"/>
    <property type="molecule type" value="Genomic_DNA"/>
</dbReference>
<dbReference type="CDD" id="cd01949">
    <property type="entry name" value="GGDEF"/>
    <property type="match status" value="1"/>
</dbReference>
<dbReference type="SUPFAM" id="SSF52172">
    <property type="entry name" value="CheY-like"/>
    <property type="match status" value="1"/>
</dbReference>
<dbReference type="FunFam" id="3.30.70.270:FF:000001">
    <property type="entry name" value="Diguanylate cyclase domain protein"/>
    <property type="match status" value="1"/>
</dbReference>
<dbReference type="GO" id="GO:0000160">
    <property type="term" value="P:phosphorelay signal transduction system"/>
    <property type="evidence" value="ECO:0007669"/>
    <property type="project" value="InterPro"/>
</dbReference>
<organism evidence="7 8">
    <name type="scientific">Robinsoniella peoriensis</name>
    <dbReference type="NCBI Taxonomy" id="180332"/>
    <lineage>
        <taxon>Bacteria</taxon>
        <taxon>Bacillati</taxon>
        <taxon>Bacillota</taxon>
        <taxon>Clostridia</taxon>
        <taxon>Lachnospirales</taxon>
        <taxon>Lachnospiraceae</taxon>
        <taxon>Robinsoniella</taxon>
    </lineage>
</organism>
<dbReference type="InterPro" id="IPR011006">
    <property type="entry name" value="CheY-like_superfamily"/>
</dbReference>
<dbReference type="SMART" id="SM00267">
    <property type="entry name" value="GGDEF"/>
    <property type="match status" value="1"/>
</dbReference>
<evidence type="ECO:0000259" key="5">
    <source>
        <dbReference type="PROSITE" id="PS50887"/>
    </source>
</evidence>
<dbReference type="SMART" id="SM00448">
    <property type="entry name" value="REC"/>
    <property type="match status" value="1"/>
</dbReference>
<comment type="function">
    <text evidence="2">May play the central regulatory role in sporulation. It may be an element of the effector pathway responsible for the activation of sporulation genes in response to nutritional stress. Spo0A may act in concert with spo0H (a sigma factor) to control the expression of some genes that are critical to the sporulation process.</text>
</comment>
<evidence type="ECO:0000259" key="4">
    <source>
        <dbReference type="PROSITE" id="PS50110"/>
    </source>
</evidence>
<dbReference type="InterPro" id="IPR029787">
    <property type="entry name" value="Nucleotide_cyclase"/>
</dbReference>
<dbReference type="Gene3D" id="1.10.3210.10">
    <property type="entry name" value="Hypothetical protein af1432"/>
    <property type="match status" value="1"/>
</dbReference>
<dbReference type="AlphaFoldDB" id="A0A4U8QAM3"/>
<dbReference type="NCBIfam" id="TIGR00254">
    <property type="entry name" value="GGDEF"/>
    <property type="match status" value="1"/>
</dbReference>
<dbReference type="STRING" id="180332.GCA_000797495_00519"/>
<feature type="domain" description="GGDEF" evidence="5">
    <location>
        <begin position="545"/>
        <end position="674"/>
    </location>
</feature>
<dbReference type="SMART" id="SM00471">
    <property type="entry name" value="HDc"/>
    <property type="match status" value="1"/>
</dbReference>
<dbReference type="Proteomes" id="UP000306509">
    <property type="component" value="Unassembled WGS sequence"/>
</dbReference>
<feature type="domain" description="Response regulatory" evidence="4">
    <location>
        <begin position="7"/>
        <end position="124"/>
    </location>
</feature>
<comment type="caution">
    <text evidence="7">The sequence shown here is derived from an EMBL/GenBank/DDBJ whole genome shotgun (WGS) entry which is preliminary data.</text>
</comment>
<accession>A0A4U8QAM3</accession>
<dbReference type="Pfam" id="PF00990">
    <property type="entry name" value="GGDEF"/>
    <property type="match status" value="1"/>
</dbReference>
<dbReference type="SUPFAM" id="SSF109604">
    <property type="entry name" value="HD-domain/PDEase-like"/>
    <property type="match status" value="1"/>
</dbReference>
<dbReference type="PROSITE" id="PS51832">
    <property type="entry name" value="HD_GYP"/>
    <property type="match status" value="1"/>
</dbReference>
<dbReference type="Pfam" id="PF13487">
    <property type="entry name" value="HD_5"/>
    <property type="match status" value="1"/>
</dbReference>
<dbReference type="SUPFAM" id="SSF55073">
    <property type="entry name" value="Nucleotide cyclase"/>
    <property type="match status" value="1"/>
</dbReference>
<keyword evidence="8" id="KW-1185">Reference proteome</keyword>
<keyword evidence="7" id="KW-0378">Hydrolase</keyword>
<reference evidence="7 8" key="1">
    <citation type="journal article" date="2019" name="Anaerobe">
        <title>Detection of Robinsoniella peoriensis in multiple bone samples of a trauma patient.</title>
        <authorList>
            <person name="Schrottner P."/>
            <person name="Hartwich K."/>
            <person name="Bunk B."/>
            <person name="Schober I."/>
            <person name="Helbig S."/>
            <person name="Rudolph W.W."/>
            <person name="Gunzer F."/>
        </authorList>
    </citation>
    <scope>NUCLEOTIDE SEQUENCE [LARGE SCALE GENOMIC DNA]</scope>
    <source>
        <strain evidence="7 8">DSM 106044</strain>
    </source>
</reference>